<dbReference type="Gene3D" id="3.30.420.10">
    <property type="entry name" value="Ribonuclease H-like superfamily/Ribonuclease H"/>
    <property type="match status" value="1"/>
</dbReference>
<dbReference type="GO" id="GO:0003676">
    <property type="term" value="F:nucleic acid binding"/>
    <property type="evidence" value="ECO:0007669"/>
    <property type="project" value="InterPro"/>
</dbReference>
<dbReference type="EMBL" id="KI913972">
    <property type="protein sequence ID" value="ETV97618.1"/>
    <property type="molecule type" value="Genomic_DNA"/>
</dbReference>
<dbReference type="RefSeq" id="XP_008873827.1">
    <property type="nucleotide sequence ID" value="XM_008875605.1"/>
</dbReference>
<protein>
    <recommendedName>
        <fullName evidence="2">Tc1-like transposase DDE domain-containing protein</fullName>
    </recommendedName>
</protein>
<evidence type="ECO:0000313" key="1">
    <source>
        <dbReference type="EMBL" id="ETV97618.1"/>
    </source>
</evidence>
<proteinExistence type="predicted"/>
<dbReference type="VEuPathDB" id="FungiDB:H310_09514"/>
<reference evidence="1" key="1">
    <citation type="submission" date="2013-12" db="EMBL/GenBank/DDBJ databases">
        <title>The Genome Sequence of Aphanomyces invadans NJM9701.</title>
        <authorList>
            <consortium name="The Broad Institute Genomics Platform"/>
            <person name="Russ C."/>
            <person name="Tyler B."/>
            <person name="van West P."/>
            <person name="Dieguez-Uribeondo J."/>
            <person name="Young S.K."/>
            <person name="Zeng Q."/>
            <person name="Gargeya S."/>
            <person name="Fitzgerald M."/>
            <person name="Abouelleil A."/>
            <person name="Alvarado L."/>
            <person name="Chapman S.B."/>
            <person name="Gainer-Dewar J."/>
            <person name="Goldberg J."/>
            <person name="Griggs A."/>
            <person name="Gujja S."/>
            <person name="Hansen M."/>
            <person name="Howarth C."/>
            <person name="Imamovic A."/>
            <person name="Ireland A."/>
            <person name="Larimer J."/>
            <person name="McCowan C."/>
            <person name="Murphy C."/>
            <person name="Pearson M."/>
            <person name="Poon T.W."/>
            <person name="Priest M."/>
            <person name="Roberts A."/>
            <person name="Saif S."/>
            <person name="Shea T."/>
            <person name="Sykes S."/>
            <person name="Wortman J."/>
            <person name="Nusbaum C."/>
            <person name="Birren B."/>
        </authorList>
    </citation>
    <scope>NUCLEOTIDE SEQUENCE [LARGE SCALE GENOMIC DNA]</scope>
    <source>
        <strain evidence="1">NJM9701</strain>
    </source>
</reference>
<dbReference type="PANTHER" id="PTHR47169">
    <property type="entry name" value="OS01G0541250 PROTEIN"/>
    <property type="match status" value="1"/>
</dbReference>
<gene>
    <name evidence="1" type="ORF">H310_09514</name>
</gene>
<dbReference type="InterPro" id="IPR036397">
    <property type="entry name" value="RNaseH_sf"/>
</dbReference>
<dbReference type="OrthoDB" id="161505at2759"/>
<organism evidence="1">
    <name type="scientific">Aphanomyces invadans</name>
    <dbReference type="NCBI Taxonomy" id="157072"/>
    <lineage>
        <taxon>Eukaryota</taxon>
        <taxon>Sar</taxon>
        <taxon>Stramenopiles</taxon>
        <taxon>Oomycota</taxon>
        <taxon>Saprolegniomycetes</taxon>
        <taxon>Saprolegniales</taxon>
        <taxon>Verrucalvaceae</taxon>
        <taxon>Aphanomyces</taxon>
    </lineage>
</organism>
<accession>A0A024TUB4</accession>
<dbReference type="PANTHER" id="PTHR47169:SF2">
    <property type="entry name" value="OS01G0541250 PROTEIN"/>
    <property type="match status" value="1"/>
</dbReference>
<sequence>MLIDNVIPAIKAKWPAGDTKHVRIQQDNAKPHVPPMDPRIVAAAKAMDLNVLDLGFFRSIQKLQEQNYPRYIDDIVAGTL</sequence>
<dbReference type="AlphaFoldDB" id="A0A024TUB4"/>
<evidence type="ECO:0008006" key="2">
    <source>
        <dbReference type="Google" id="ProtNLM"/>
    </source>
</evidence>
<name>A0A024TUB4_9STRA</name>
<dbReference type="GeneID" id="20086564"/>